<proteinExistence type="predicted"/>
<feature type="transmembrane region" description="Helical" evidence="2">
    <location>
        <begin position="174"/>
        <end position="194"/>
    </location>
</feature>
<evidence type="ECO:0000313" key="3">
    <source>
        <dbReference type="EMBL" id="GIJ46126.1"/>
    </source>
</evidence>
<evidence type="ECO:0000256" key="2">
    <source>
        <dbReference type="SAM" id="Phobius"/>
    </source>
</evidence>
<reference evidence="3" key="1">
    <citation type="submission" date="2021-01" db="EMBL/GenBank/DDBJ databases">
        <title>Whole genome shotgun sequence of Virgisporangium aliadipatigenens NBRC 105644.</title>
        <authorList>
            <person name="Komaki H."/>
            <person name="Tamura T."/>
        </authorList>
    </citation>
    <scope>NUCLEOTIDE SEQUENCE</scope>
    <source>
        <strain evidence="3">NBRC 105644</strain>
    </source>
</reference>
<gene>
    <name evidence="3" type="ORF">Val02_30120</name>
</gene>
<evidence type="ECO:0008006" key="5">
    <source>
        <dbReference type="Google" id="ProtNLM"/>
    </source>
</evidence>
<feature type="region of interest" description="Disordered" evidence="1">
    <location>
        <begin position="101"/>
        <end position="144"/>
    </location>
</feature>
<keyword evidence="2" id="KW-1133">Transmembrane helix</keyword>
<feature type="compositionally biased region" description="Pro residues" evidence="1">
    <location>
        <begin position="113"/>
        <end position="126"/>
    </location>
</feature>
<name>A0A8J3YJ87_9ACTN</name>
<sequence>MRIVSVSAENVQSGETVRLKYRVTNNGQRAETAIIVIGGGLSCNTGCRAEPNLGAGRSQDFEATLVAPKANPGEVTGLNISVGVRLAEENTYDHKMVYVHGPGTSIPGAGKPTPTPGKPTPSPVRPSPSTVTPPSSGTSESAGVAANEAIQRESGTPVAAPDLKAVSDEGGQTLLFAVLGGLLVAACVGALVLVRRRKASHEPVPPAATP</sequence>
<keyword evidence="2" id="KW-0812">Transmembrane</keyword>
<accession>A0A8J3YJ87</accession>
<dbReference type="Proteomes" id="UP000619260">
    <property type="component" value="Unassembled WGS sequence"/>
</dbReference>
<evidence type="ECO:0000313" key="4">
    <source>
        <dbReference type="Proteomes" id="UP000619260"/>
    </source>
</evidence>
<protein>
    <recommendedName>
        <fullName evidence="5">LPXTG cell wall anchor domain-containing protein</fullName>
    </recommendedName>
</protein>
<dbReference type="AlphaFoldDB" id="A0A8J3YJ87"/>
<evidence type="ECO:0000256" key="1">
    <source>
        <dbReference type="SAM" id="MobiDB-lite"/>
    </source>
</evidence>
<dbReference type="EMBL" id="BOPF01000009">
    <property type="protein sequence ID" value="GIJ46126.1"/>
    <property type="molecule type" value="Genomic_DNA"/>
</dbReference>
<comment type="caution">
    <text evidence="3">The sequence shown here is derived from an EMBL/GenBank/DDBJ whole genome shotgun (WGS) entry which is preliminary data.</text>
</comment>
<keyword evidence="2" id="KW-0472">Membrane</keyword>
<organism evidence="3 4">
    <name type="scientific">Virgisporangium aliadipatigenens</name>
    <dbReference type="NCBI Taxonomy" id="741659"/>
    <lineage>
        <taxon>Bacteria</taxon>
        <taxon>Bacillati</taxon>
        <taxon>Actinomycetota</taxon>
        <taxon>Actinomycetes</taxon>
        <taxon>Micromonosporales</taxon>
        <taxon>Micromonosporaceae</taxon>
        <taxon>Virgisporangium</taxon>
    </lineage>
</organism>
<feature type="compositionally biased region" description="Low complexity" evidence="1">
    <location>
        <begin position="127"/>
        <end position="139"/>
    </location>
</feature>
<keyword evidence="4" id="KW-1185">Reference proteome</keyword>